<dbReference type="AlphaFoldDB" id="A0A0A0EA84"/>
<dbReference type="eggNOG" id="COG3069">
    <property type="taxonomic scope" value="Bacteria"/>
</dbReference>
<organism evidence="3 4">
    <name type="scientific">Pseudooceanicola atlanticus</name>
    <dbReference type="NCBI Taxonomy" id="1461694"/>
    <lineage>
        <taxon>Bacteria</taxon>
        <taxon>Pseudomonadati</taxon>
        <taxon>Pseudomonadota</taxon>
        <taxon>Alphaproteobacteria</taxon>
        <taxon>Rhodobacterales</taxon>
        <taxon>Paracoccaceae</taxon>
        <taxon>Pseudooceanicola</taxon>
    </lineage>
</organism>
<reference evidence="3 4" key="1">
    <citation type="journal article" date="2015" name="Antonie Van Leeuwenhoek">
        <title>Pseudooceanicola atlanticus gen. nov. sp. nov., isolated from surface seawater of the Atlantic Ocean and reclassification of Oceanicola batsensis, Oceanicola marinus, Oceanicola nitratireducens, Oceanicola nanhaiensis, Oceanicola antarcticus and Oceanicola flagellatus, as Pseudooceanicola batsensis comb. nov., Pseudooceanicola marinus comb. nov., Pseudooceanicola nitratireducens comb. nov., Pseudooceanicola nanhaiensis comb. nov., Pseudooceanicola antarcticus comb. nov., and Pseudooceanicola flagellatus comb. nov.</title>
        <authorList>
            <person name="Lai Q."/>
            <person name="Li G."/>
            <person name="Liu X."/>
            <person name="Du Y."/>
            <person name="Sun F."/>
            <person name="Shao Z."/>
        </authorList>
    </citation>
    <scope>NUCLEOTIDE SEQUENCE [LARGE SCALE GENOMIC DNA]</scope>
    <source>
        <strain evidence="3 4">22II-s11g</strain>
    </source>
</reference>
<dbReference type="OrthoDB" id="7832851at2"/>
<accession>A0A0A0EA84</accession>
<feature type="transmembrane region" description="Helical" evidence="2">
    <location>
        <begin position="206"/>
        <end position="227"/>
    </location>
</feature>
<keyword evidence="2" id="KW-1133">Transmembrane helix</keyword>
<dbReference type="EMBL" id="AQQX01000016">
    <property type="protein sequence ID" value="KGM46993.1"/>
    <property type="molecule type" value="Genomic_DNA"/>
</dbReference>
<keyword evidence="2" id="KW-0812">Transmembrane</keyword>
<feature type="transmembrane region" description="Helical" evidence="2">
    <location>
        <begin position="429"/>
        <end position="451"/>
    </location>
</feature>
<feature type="transmembrane region" description="Helical" evidence="2">
    <location>
        <begin position="272"/>
        <end position="294"/>
    </location>
</feature>
<name>A0A0A0EA84_9RHOB</name>
<dbReference type="Proteomes" id="UP000030004">
    <property type="component" value="Unassembled WGS sequence"/>
</dbReference>
<feature type="transmembrane region" description="Helical" evidence="2">
    <location>
        <begin position="301"/>
        <end position="320"/>
    </location>
</feature>
<gene>
    <name evidence="3" type="ORF">ATO9_20945</name>
</gene>
<keyword evidence="4" id="KW-1185">Reference proteome</keyword>
<evidence type="ECO:0000313" key="3">
    <source>
        <dbReference type="EMBL" id="KGM46993.1"/>
    </source>
</evidence>
<feature type="transmembrane region" description="Helical" evidence="2">
    <location>
        <begin position="234"/>
        <end position="252"/>
    </location>
</feature>
<feature type="transmembrane region" description="Helical" evidence="2">
    <location>
        <begin position="152"/>
        <end position="178"/>
    </location>
</feature>
<dbReference type="STRING" id="1461694.ATO9_20945"/>
<dbReference type="RefSeq" id="WP_052418500.1">
    <property type="nucleotide sequence ID" value="NZ_AQQX01000016.1"/>
</dbReference>
<feature type="transmembrane region" description="Helical" evidence="2">
    <location>
        <begin position="471"/>
        <end position="492"/>
    </location>
</feature>
<protein>
    <recommendedName>
        <fullName evidence="5">Citrate transporter-like domain-containing protein</fullName>
    </recommendedName>
</protein>
<keyword evidence="2" id="KW-0472">Membrane</keyword>
<comment type="caution">
    <text evidence="3">The sequence shown here is derived from an EMBL/GenBank/DDBJ whole genome shotgun (WGS) entry which is preliminary data.</text>
</comment>
<evidence type="ECO:0000256" key="2">
    <source>
        <dbReference type="SAM" id="Phobius"/>
    </source>
</evidence>
<sequence>MKHPEDRPSSSGASQDLPEIDPNRPASPGKPQRLLLGWLFMTLMATELLARMTDNNVAQTGAWVAMAAVILASARKIGLREVYLLCLSAVLSWAVWQFSPTPQQDLAGALSQATFLMAFILLLGLLHEAAGSSPSVEALGRFLARQPAGRRFYALFSGSGIMSILFNLGVVSFLVPLIQRGIRSTDPTDPLNPIRERRQVSALLRGFAWCVIWSPTAVAPLALLELIPDVDRKLWILIGFLLFLLFMVVGAIEDRVRFRAYRPRAKQQRPIFPRMATAKFALACGWLFGPSILISNLLDETIIFGLMATCPLMLVGWLVVQNWNGGKVDLVPVGRRLKEIALDSIPQSARVAVTLGCSGFIGRAGSALVPADDVAQALGLANIPDFLLLSALPPLLASMSLFGLSPIMTAVFFGSFFGKLPVMPTDPTLLALSISMGWAMSILLSPLATPVLMINRVGGYAPTTLTWRWNLLYGVLSMLAAVPIFALLTTIVG</sequence>
<evidence type="ECO:0000256" key="1">
    <source>
        <dbReference type="SAM" id="MobiDB-lite"/>
    </source>
</evidence>
<evidence type="ECO:0008006" key="5">
    <source>
        <dbReference type="Google" id="ProtNLM"/>
    </source>
</evidence>
<evidence type="ECO:0000313" key="4">
    <source>
        <dbReference type="Proteomes" id="UP000030004"/>
    </source>
</evidence>
<proteinExistence type="predicted"/>
<feature type="region of interest" description="Disordered" evidence="1">
    <location>
        <begin position="1"/>
        <end position="29"/>
    </location>
</feature>
<feature type="transmembrane region" description="Helical" evidence="2">
    <location>
        <begin position="395"/>
        <end position="417"/>
    </location>
</feature>